<keyword evidence="9" id="KW-0175">Coiled coil</keyword>
<gene>
    <name evidence="11" type="primary">recN</name>
    <name evidence="11" type="ORF">ENV60_08470</name>
</gene>
<dbReference type="Pfam" id="PF13476">
    <property type="entry name" value="AAA_23"/>
    <property type="match status" value="1"/>
</dbReference>
<dbReference type="InterPro" id="IPR038729">
    <property type="entry name" value="Rad50/SbcC_AAA"/>
</dbReference>
<dbReference type="InterPro" id="IPR004604">
    <property type="entry name" value="DNA_recomb/repair_RecN"/>
</dbReference>
<dbReference type="SUPFAM" id="SSF52540">
    <property type="entry name" value="P-loop containing nucleoside triphosphate hydrolases"/>
    <property type="match status" value="2"/>
</dbReference>
<feature type="domain" description="AAA+ ATPase" evidence="10">
    <location>
        <begin position="21"/>
        <end position="518"/>
    </location>
</feature>
<dbReference type="GO" id="GO:0006302">
    <property type="term" value="P:double-strand break repair"/>
    <property type="evidence" value="ECO:0007669"/>
    <property type="project" value="InterPro"/>
</dbReference>
<proteinExistence type="inferred from homology"/>
<evidence type="ECO:0000313" key="11">
    <source>
        <dbReference type="EMBL" id="HGV98312.1"/>
    </source>
</evidence>
<comment type="function">
    <text evidence="8">May be involved in recombinational repair of damaged DNA.</text>
</comment>
<name>A0A7C4X9U1_UNCW3</name>
<dbReference type="InterPro" id="IPR003593">
    <property type="entry name" value="AAA+_ATPase"/>
</dbReference>
<keyword evidence="4 8" id="KW-0227">DNA damage</keyword>
<keyword evidence="3" id="KW-0547">Nucleotide-binding</keyword>
<dbReference type="EMBL" id="DTGZ01000159">
    <property type="protein sequence ID" value="HGV98312.1"/>
    <property type="molecule type" value="Genomic_DNA"/>
</dbReference>
<dbReference type="PANTHER" id="PTHR11059">
    <property type="entry name" value="DNA REPAIR PROTEIN RECN"/>
    <property type="match status" value="1"/>
</dbReference>
<keyword evidence="6 8" id="KW-0234">DNA repair</keyword>
<dbReference type="GO" id="GO:0009432">
    <property type="term" value="P:SOS response"/>
    <property type="evidence" value="ECO:0007669"/>
    <property type="project" value="TreeGrafter"/>
</dbReference>
<evidence type="ECO:0000256" key="1">
    <source>
        <dbReference type="ARBA" id="ARBA00009441"/>
    </source>
</evidence>
<dbReference type="InterPro" id="IPR027417">
    <property type="entry name" value="P-loop_NTPase"/>
</dbReference>
<reference evidence="11" key="1">
    <citation type="journal article" date="2020" name="mSystems">
        <title>Genome- and Community-Level Interaction Insights into Carbon Utilization and Element Cycling Functions of Hydrothermarchaeota in Hydrothermal Sediment.</title>
        <authorList>
            <person name="Zhou Z."/>
            <person name="Liu Y."/>
            <person name="Xu W."/>
            <person name="Pan J."/>
            <person name="Luo Z.H."/>
            <person name="Li M."/>
        </authorList>
    </citation>
    <scope>NUCLEOTIDE SEQUENCE [LARGE SCALE GENOMIC DNA]</scope>
    <source>
        <strain evidence="11">SpSt-774</strain>
    </source>
</reference>
<sequence>MLKFLNVKNFALMEELSLDFESGLTVITGETGAGKSMIVEAIAVLCGERVDDILIRTGKEFAEVAGVFQVSKEVIEALKNKGIEVGEELIIKRKIQRGKRQISYINDQVVGIGLLKDITKNLIDLVGQYENQSLFNPQNHLDLLDRFAGLDVQRSEYKKNFLHYINLKKNLEELQEDLKTKKERIEFLRYEIDEITNANLKIGEEEKLKTEKELFITAEKRLSLINEIISLLYESEANVYSALSKANRLINELVAIDPTLKSVNSNIELSSNIIEEVCRQLIDYRENINFSEEHLEEILSRLDLLNRLKKKYKREIKEILDYQEEMKSELARIEVSEDEVKNLKETIEKLEKEIQAQAEKLSRERHRAAREMEKKILQVLKKLGMEKARFEIKFEKKLLCEDGFDNAEFYISPNPGEELKPLRKIGSGGEISRVTLGLKTILSEIDKIPILIFDEVDTGIGGRIAEAVGELLLEVSRNHQIICITHLPQISVFAHNHILVKKEFRDRSTITIVTKLDREQRKMEIARMLAGREITRKVVEHAEEMLQKVRP</sequence>
<organism evidence="11">
    <name type="scientific">candidate division WOR-3 bacterium</name>
    <dbReference type="NCBI Taxonomy" id="2052148"/>
    <lineage>
        <taxon>Bacteria</taxon>
        <taxon>Bacteria division WOR-3</taxon>
    </lineage>
</organism>
<dbReference type="FunFam" id="3.40.50.300:FF:000356">
    <property type="entry name" value="DNA repair protein RecN"/>
    <property type="match status" value="1"/>
</dbReference>
<dbReference type="SMART" id="SM00382">
    <property type="entry name" value="AAA"/>
    <property type="match status" value="1"/>
</dbReference>
<accession>A0A7C4X9U1</accession>
<evidence type="ECO:0000256" key="2">
    <source>
        <dbReference type="ARBA" id="ARBA00021315"/>
    </source>
</evidence>
<dbReference type="NCBIfam" id="TIGR00634">
    <property type="entry name" value="recN"/>
    <property type="match status" value="1"/>
</dbReference>
<evidence type="ECO:0000256" key="7">
    <source>
        <dbReference type="ARBA" id="ARBA00033408"/>
    </source>
</evidence>
<comment type="similarity">
    <text evidence="1 8">Belongs to the RecN family.</text>
</comment>
<feature type="coiled-coil region" evidence="9">
    <location>
        <begin position="164"/>
        <end position="198"/>
    </location>
</feature>
<dbReference type="PANTHER" id="PTHR11059:SF0">
    <property type="entry name" value="DNA REPAIR PROTEIN RECN"/>
    <property type="match status" value="1"/>
</dbReference>
<keyword evidence="5" id="KW-0067">ATP-binding</keyword>
<dbReference type="GO" id="GO:0043590">
    <property type="term" value="C:bacterial nucleoid"/>
    <property type="evidence" value="ECO:0007669"/>
    <property type="project" value="TreeGrafter"/>
</dbReference>
<evidence type="ECO:0000256" key="4">
    <source>
        <dbReference type="ARBA" id="ARBA00022763"/>
    </source>
</evidence>
<dbReference type="GO" id="GO:0005524">
    <property type="term" value="F:ATP binding"/>
    <property type="evidence" value="ECO:0007669"/>
    <property type="project" value="UniProtKB-KW"/>
</dbReference>
<evidence type="ECO:0000259" key="10">
    <source>
        <dbReference type="SMART" id="SM00382"/>
    </source>
</evidence>
<protein>
    <recommendedName>
        <fullName evidence="2 8">DNA repair protein RecN</fullName>
    </recommendedName>
    <alternativeName>
        <fullName evidence="7 8">Recombination protein N</fullName>
    </alternativeName>
</protein>
<evidence type="ECO:0000256" key="5">
    <source>
        <dbReference type="ARBA" id="ARBA00022840"/>
    </source>
</evidence>
<dbReference type="GO" id="GO:0016887">
    <property type="term" value="F:ATP hydrolysis activity"/>
    <property type="evidence" value="ECO:0007669"/>
    <property type="project" value="InterPro"/>
</dbReference>
<evidence type="ECO:0000256" key="9">
    <source>
        <dbReference type="SAM" id="Coils"/>
    </source>
</evidence>
<feature type="coiled-coil region" evidence="9">
    <location>
        <begin position="295"/>
        <end position="378"/>
    </location>
</feature>
<comment type="caution">
    <text evidence="11">The sequence shown here is derived from an EMBL/GenBank/DDBJ whole genome shotgun (WGS) entry which is preliminary data.</text>
</comment>
<dbReference type="CDD" id="cd03241">
    <property type="entry name" value="ABC_RecN"/>
    <property type="match status" value="2"/>
</dbReference>
<dbReference type="PIRSF" id="PIRSF003128">
    <property type="entry name" value="RecN"/>
    <property type="match status" value="1"/>
</dbReference>
<evidence type="ECO:0000256" key="8">
    <source>
        <dbReference type="PIRNR" id="PIRNR003128"/>
    </source>
</evidence>
<evidence type="ECO:0000256" key="3">
    <source>
        <dbReference type="ARBA" id="ARBA00022741"/>
    </source>
</evidence>
<dbReference type="GO" id="GO:0006310">
    <property type="term" value="P:DNA recombination"/>
    <property type="evidence" value="ECO:0007669"/>
    <property type="project" value="InterPro"/>
</dbReference>
<dbReference type="Gene3D" id="3.40.50.300">
    <property type="entry name" value="P-loop containing nucleotide triphosphate hydrolases"/>
    <property type="match status" value="2"/>
</dbReference>
<dbReference type="AlphaFoldDB" id="A0A7C4X9U1"/>
<evidence type="ECO:0000256" key="6">
    <source>
        <dbReference type="ARBA" id="ARBA00023204"/>
    </source>
</evidence>